<dbReference type="AlphaFoldDB" id="A0A1M6HTX8"/>
<dbReference type="STRING" id="313368.SAMN04488012_106146"/>
<protein>
    <submittedName>
        <fullName evidence="1">Uncharacterized protein</fullName>
    </submittedName>
</protein>
<name>A0A1M6HTX8_9RHOB</name>
<keyword evidence="2" id="KW-1185">Reference proteome</keyword>
<accession>A0A1M6HTX8</accession>
<evidence type="ECO:0000313" key="1">
    <source>
        <dbReference type="EMBL" id="SHJ25689.1"/>
    </source>
</evidence>
<gene>
    <name evidence="1" type="ORF">SAMN04488012_106146</name>
</gene>
<evidence type="ECO:0000313" key="2">
    <source>
        <dbReference type="Proteomes" id="UP000184040"/>
    </source>
</evidence>
<dbReference type="Proteomes" id="UP000184040">
    <property type="component" value="Unassembled WGS sequence"/>
</dbReference>
<dbReference type="RefSeq" id="WP_073128767.1">
    <property type="nucleotide sequence ID" value="NZ_FQZA01000006.1"/>
</dbReference>
<reference evidence="1 2" key="1">
    <citation type="submission" date="2016-11" db="EMBL/GenBank/DDBJ databases">
        <authorList>
            <person name="Jaros S."/>
            <person name="Januszkiewicz K."/>
            <person name="Wedrychowicz H."/>
        </authorList>
    </citation>
    <scope>NUCLEOTIDE SEQUENCE [LARGE SCALE GENOMIC DNA]</scope>
    <source>
        <strain evidence="1 2">DSM 26892</strain>
    </source>
</reference>
<organism evidence="1 2">
    <name type="scientific">Palleronia salina</name>
    <dbReference type="NCBI Taxonomy" id="313368"/>
    <lineage>
        <taxon>Bacteria</taxon>
        <taxon>Pseudomonadati</taxon>
        <taxon>Pseudomonadota</taxon>
        <taxon>Alphaproteobacteria</taxon>
        <taxon>Rhodobacterales</taxon>
        <taxon>Roseobacteraceae</taxon>
        <taxon>Palleronia</taxon>
    </lineage>
</organism>
<proteinExistence type="predicted"/>
<dbReference type="EMBL" id="FQZA01000006">
    <property type="protein sequence ID" value="SHJ25689.1"/>
    <property type="molecule type" value="Genomic_DNA"/>
</dbReference>
<sequence length="115" mass="12111">MSDATLPLVEILSGLEGELSRVEAMSRGLEDVAASAILGHAIGTTGDRRAWQELDRLTQTTADLRRAVAGLASQCGAMPPVALHPVTRDLRLEQVRAALTGRASAATPSSEPSFF</sequence>